<keyword evidence="8" id="KW-0275">Fatty acid biosynthesis</keyword>
<dbReference type="GO" id="GO:0006633">
    <property type="term" value="P:fatty acid biosynthetic process"/>
    <property type="evidence" value="ECO:0007669"/>
    <property type="project" value="UniProtKB-UniPathway"/>
</dbReference>
<feature type="binding site" evidence="7">
    <location>
        <position position="195"/>
    </location>
    <ligand>
        <name>NADP(+)</name>
        <dbReference type="ChEBI" id="CHEBI:58349"/>
    </ligand>
</feature>
<evidence type="ECO:0000256" key="1">
    <source>
        <dbReference type="ARBA" id="ARBA00002607"/>
    </source>
</evidence>
<dbReference type="CDD" id="cd05333">
    <property type="entry name" value="BKR_SDR_c"/>
    <property type="match status" value="1"/>
</dbReference>
<keyword evidence="4 8" id="KW-0560">Oxidoreductase</keyword>
<feature type="binding site" evidence="7">
    <location>
        <begin position="162"/>
        <end position="166"/>
    </location>
    <ligand>
        <name>NADP(+)</name>
        <dbReference type="ChEBI" id="CHEBI:58349"/>
    </ligand>
</feature>
<dbReference type="EC" id="1.1.1.100" evidence="8"/>
<dbReference type="SUPFAM" id="SSF51735">
    <property type="entry name" value="NAD(P)-binding Rossmann-fold domains"/>
    <property type="match status" value="1"/>
</dbReference>
<sequence>MTDSNSTARPLQGQVALVTGASRGIGRAIAETLARAGARVVCVATSEANVVETAKACAAHEPGAKAYGVDVSDTNAVADLVKEVTTEYGGIDILVNNAGITRDQLLMRMAEDDFDRVIAVNLKGTWNFVKAAARPLMKAGSGRIINIASVVGVTGNAGQANYAASKAGVIGLTKSTAKELSGRGVTCNAIAPGFIETDMTSDIPENERGKLMGAIPLGRMGSADDIAAATLFLAGPTGSYITGQTLIVDGGLSL</sequence>
<evidence type="ECO:0000256" key="6">
    <source>
        <dbReference type="PIRSR" id="PIRSR611284-1"/>
    </source>
</evidence>
<evidence type="ECO:0000256" key="3">
    <source>
        <dbReference type="ARBA" id="ARBA00022857"/>
    </source>
</evidence>
<dbReference type="PRINTS" id="PR00080">
    <property type="entry name" value="SDRFAMILY"/>
</dbReference>
<dbReference type="Pfam" id="PF13561">
    <property type="entry name" value="adh_short_C2"/>
    <property type="match status" value="1"/>
</dbReference>
<protein>
    <recommendedName>
        <fullName evidence="8">3-oxoacyl-[acyl-carrier-protein] reductase</fullName>
        <ecNumber evidence="8">1.1.1.100</ecNumber>
    </recommendedName>
</protein>
<dbReference type="InterPro" id="IPR002347">
    <property type="entry name" value="SDR_fam"/>
</dbReference>
<evidence type="ECO:0000313" key="10">
    <source>
        <dbReference type="EMBL" id="QDV07319.1"/>
    </source>
</evidence>
<gene>
    <name evidence="10" type="primary">fabG_5</name>
    <name evidence="10" type="ORF">Poly30_28420</name>
</gene>
<dbReference type="GO" id="GO:0004316">
    <property type="term" value="F:3-oxoacyl-[acyl-carrier-protein] reductase (NADPH) activity"/>
    <property type="evidence" value="ECO:0007669"/>
    <property type="project" value="UniProtKB-UniRule"/>
</dbReference>
<keyword evidence="8" id="KW-0443">Lipid metabolism</keyword>
<dbReference type="OrthoDB" id="9803333at2"/>
<comment type="subunit">
    <text evidence="8">Homotetramer.</text>
</comment>
<name>A0A518ETA4_9BACT</name>
<comment type="catalytic activity">
    <reaction evidence="5 8">
        <text>a (3R)-hydroxyacyl-[ACP] + NADP(+) = a 3-oxoacyl-[ACP] + NADPH + H(+)</text>
        <dbReference type="Rhea" id="RHEA:17397"/>
        <dbReference type="Rhea" id="RHEA-COMP:9916"/>
        <dbReference type="Rhea" id="RHEA-COMP:9945"/>
        <dbReference type="ChEBI" id="CHEBI:15378"/>
        <dbReference type="ChEBI" id="CHEBI:57783"/>
        <dbReference type="ChEBI" id="CHEBI:58349"/>
        <dbReference type="ChEBI" id="CHEBI:78776"/>
        <dbReference type="ChEBI" id="CHEBI:78827"/>
        <dbReference type="EC" id="1.1.1.100"/>
    </reaction>
</comment>
<dbReference type="PANTHER" id="PTHR42760:SF133">
    <property type="entry name" value="3-OXOACYL-[ACYL-CARRIER-PROTEIN] REDUCTASE"/>
    <property type="match status" value="1"/>
</dbReference>
<dbReference type="InterPro" id="IPR036291">
    <property type="entry name" value="NAD(P)-bd_dom_sf"/>
</dbReference>
<accession>A0A518ETA4</accession>
<dbReference type="Proteomes" id="UP000320390">
    <property type="component" value="Chromosome"/>
</dbReference>
<keyword evidence="8" id="KW-0444">Lipid biosynthesis</keyword>
<feature type="active site" description="Proton acceptor" evidence="6">
    <location>
        <position position="162"/>
    </location>
</feature>
<dbReference type="Gene3D" id="3.40.50.720">
    <property type="entry name" value="NAD(P)-binding Rossmann-like Domain"/>
    <property type="match status" value="1"/>
</dbReference>
<proteinExistence type="inferred from homology"/>
<dbReference type="GO" id="GO:0048038">
    <property type="term" value="F:quinone binding"/>
    <property type="evidence" value="ECO:0007669"/>
    <property type="project" value="TreeGrafter"/>
</dbReference>
<dbReference type="GO" id="GO:0051287">
    <property type="term" value="F:NAD binding"/>
    <property type="evidence" value="ECO:0007669"/>
    <property type="project" value="UniProtKB-UniRule"/>
</dbReference>
<feature type="domain" description="Ketoreductase" evidence="9">
    <location>
        <begin position="14"/>
        <end position="198"/>
    </location>
</feature>
<dbReference type="EMBL" id="CP036434">
    <property type="protein sequence ID" value="QDV07319.1"/>
    <property type="molecule type" value="Genomic_DNA"/>
</dbReference>
<dbReference type="UniPathway" id="UPA00094"/>
<keyword evidence="11" id="KW-1185">Reference proteome</keyword>
<dbReference type="InterPro" id="IPR011284">
    <property type="entry name" value="3oxo_ACP_reduc"/>
</dbReference>
<dbReference type="NCBIfam" id="NF005559">
    <property type="entry name" value="PRK07231.1"/>
    <property type="match status" value="1"/>
</dbReference>
<evidence type="ECO:0000259" key="9">
    <source>
        <dbReference type="SMART" id="SM00822"/>
    </source>
</evidence>
<comment type="pathway">
    <text evidence="8">Lipid metabolism; fatty acid biosynthesis.</text>
</comment>
<dbReference type="SMART" id="SM00822">
    <property type="entry name" value="PKS_KR"/>
    <property type="match status" value="1"/>
</dbReference>
<dbReference type="RefSeq" id="WP_145198251.1">
    <property type="nucleotide sequence ID" value="NZ_CP036434.1"/>
</dbReference>
<feature type="binding site" evidence="7">
    <location>
        <position position="97"/>
    </location>
    <ligand>
        <name>NADP(+)</name>
        <dbReference type="ChEBI" id="CHEBI:58349"/>
    </ligand>
</feature>
<feature type="binding site" evidence="7">
    <location>
        <position position="45"/>
    </location>
    <ligand>
        <name>NADP(+)</name>
        <dbReference type="ChEBI" id="CHEBI:58349"/>
    </ligand>
</feature>
<dbReference type="PRINTS" id="PR00081">
    <property type="entry name" value="GDHRDH"/>
</dbReference>
<dbReference type="AlphaFoldDB" id="A0A518ETA4"/>
<dbReference type="PROSITE" id="PS00061">
    <property type="entry name" value="ADH_SHORT"/>
    <property type="match status" value="1"/>
</dbReference>
<organism evidence="10 11">
    <name type="scientific">Saltatorellus ferox</name>
    <dbReference type="NCBI Taxonomy" id="2528018"/>
    <lineage>
        <taxon>Bacteria</taxon>
        <taxon>Pseudomonadati</taxon>
        <taxon>Planctomycetota</taxon>
        <taxon>Planctomycetia</taxon>
        <taxon>Planctomycetia incertae sedis</taxon>
        <taxon>Saltatorellus</taxon>
    </lineage>
</organism>
<dbReference type="FunFam" id="3.40.50.720:FF:000115">
    <property type="entry name" value="3-oxoacyl-[acyl-carrier-protein] reductase FabG"/>
    <property type="match status" value="1"/>
</dbReference>
<dbReference type="InterPro" id="IPR057326">
    <property type="entry name" value="KR_dom"/>
</dbReference>
<dbReference type="InterPro" id="IPR020904">
    <property type="entry name" value="Sc_DH/Rdtase_CS"/>
</dbReference>
<reference evidence="10 11" key="1">
    <citation type="submission" date="2019-02" db="EMBL/GenBank/DDBJ databases">
        <title>Deep-cultivation of Planctomycetes and their phenomic and genomic characterization uncovers novel biology.</title>
        <authorList>
            <person name="Wiegand S."/>
            <person name="Jogler M."/>
            <person name="Boedeker C."/>
            <person name="Pinto D."/>
            <person name="Vollmers J."/>
            <person name="Rivas-Marin E."/>
            <person name="Kohn T."/>
            <person name="Peeters S.H."/>
            <person name="Heuer A."/>
            <person name="Rast P."/>
            <person name="Oberbeckmann S."/>
            <person name="Bunk B."/>
            <person name="Jeske O."/>
            <person name="Meyerdierks A."/>
            <person name="Storesund J.E."/>
            <person name="Kallscheuer N."/>
            <person name="Luecker S."/>
            <person name="Lage O.M."/>
            <person name="Pohl T."/>
            <person name="Merkel B.J."/>
            <person name="Hornburger P."/>
            <person name="Mueller R.-W."/>
            <person name="Bruemmer F."/>
            <person name="Labrenz M."/>
            <person name="Spormann A.M."/>
            <person name="Op den Camp H."/>
            <person name="Overmann J."/>
            <person name="Amann R."/>
            <person name="Jetten M.S.M."/>
            <person name="Mascher T."/>
            <person name="Medema M.H."/>
            <person name="Devos D.P."/>
            <person name="Kaster A.-K."/>
            <person name="Ovreas L."/>
            <person name="Rohde M."/>
            <person name="Galperin M.Y."/>
            <person name="Jogler C."/>
        </authorList>
    </citation>
    <scope>NUCLEOTIDE SEQUENCE [LARGE SCALE GENOMIC DNA]</scope>
    <source>
        <strain evidence="10 11">Poly30</strain>
    </source>
</reference>
<evidence type="ECO:0000256" key="8">
    <source>
        <dbReference type="RuleBase" id="RU366074"/>
    </source>
</evidence>
<evidence type="ECO:0000313" key="11">
    <source>
        <dbReference type="Proteomes" id="UP000320390"/>
    </source>
</evidence>
<dbReference type="NCBIfam" id="NF009466">
    <property type="entry name" value="PRK12826.1-2"/>
    <property type="match status" value="1"/>
</dbReference>
<comment type="function">
    <text evidence="1 8">Catalyzes the NADPH-dependent reduction of beta-ketoacyl-ACP substrates to beta-hydroxyacyl-ACP products, the first reductive step in the elongation cycle of fatty acid biosynthesis.</text>
</comment>
<evidence type="ECO:0000256" key="2">
    <source>
        <dbReference type="ARBA" id="ARBA00006484"/>
    </source>
</evidence>
<evidence type="ECO:0000256" key="5">
    <source>
        <dbReference type="ARBA" id="ARBA00048508"/>
    </source>
</evidence>
<comment type="similarity">
    <text evidence="2 8">Belongs to the short-chain dehydrogenases/reductases (SDR) family.</text>
</comment>
<evidence type="ECO:0000256" key="7">
    <source>
        <dbReference type="PIRSR" id="PIRSR611284-2"/>
    </source>
</evidence>
<keyword evidence="8" id="KW-0276">Fatty acid metabolism</keyword>
<feature type="binding site" evidence="7">
    <location>
        <begin position="20"/>
        <end position="23"/>
    </location>
    <ligand>
        <name>NADP(+)</name>
        <dbReference type="ChEBI" id="CHEBI:58349"/>
    </ligand>
</feature>
<keyword evidence="3 7" id="KW-0521">NADP</keyword>
<dbReference type="PANTHER" id="PTHR42760">
    <property type="entry name" value="SHORT-CHAIN DEHYDROGENASES/REDUCTASES FAMILY MEMBER"/>
    <property type="match status" value="1"/>
</dbReference>
<dbReference type="NCBIfam" id="TIGR01830">
    <property type="entry name" value="3oxo_ACP_reduc"/>
    <property type="match status" value="1"/>
</dbReference>
<evidence type="ECO:0000256" key="4">
    <source>
        <dbReference type="ARBA" id="ARBA00023002"/>
    </source>
</evidence>